<comment type="function">
    <text evidence="1">Component of the Mediator complex, a coactivator involved in the regulated transcription of nearly all RNA polymerase II-dependent genes. Mediator functions as a bridge to convey information from gene-specific regulatory proteins to the basal RNA polymerase II transcription machinery.</text>
</comment>
<comment type="subcellular location">
    <subcellularLocation>
        <location evidence="1">Nucleus</location>
    </subcellularLocation>
</comment>
<gene>
    <name evidence="2" type="ORF">EVOR1521_LOCUS15768</name>
</gene>
<sequence>MAGASFSGFPAPPPQWRLFDGSVLVAPPRVPTGEVSVFGEVLNLGPPEPLLDADEWLCNPEGDLPEELLRLQAQLQTASLEFLDALAQSSAECPVLLRRLSHVLRNIAGLLQLLRQREAKERS</sequence>
<dbReference type="AlphaFoldDB" id="A0AA36IMT8"/>
<keyword evidence="1" id="KW-0010">Activator</keyword>
<comment type="caution">
    <text evidence="2">The sequence shown here is derived from an EMBL/GenBank/DDBJ whole genome shotgun (WGS) entry which is preliminary data.</text>
</comment>
<dbReference type="InterPro" id="IPR009244">
    <property type="entry name" value="Mediatior_Med7"/>
</dbReference>
<protein>
    <recommendedName>
        <fullName evidence="1">Mediator of RNA polymerase II transcription subunit 7</fullName>
    </recommendedName>
</protein>
<dbReference type="GO" id="GO:0016592">
    <property type="term" value="C:mediator complex"/>
    <property type="evidence" value="ECO:0007669"/>
    <property type="project" value="InterPro"/>
</dbReference>
<keyword evidence="1" id="KW-0805">Transcription regulation</keyword>
<dbReference type="Pfam" id="PF05983">
    <property type="entry name" value="Med7"/>
    <property type="match status" value="1"/>
</dbReference>
<comment type="subunit">
    <text evidence="1">Component of the Mediator complex.</text>
</comment>
<keyword evidence="3" id="KW-1185">Reference proteome</keyword>
<proteinExistence type="inferred from homology"/>
<accession>A0AA36IMT8</accession>
<reference evidence="2" key="1">
    <citation type="submission" date="2023-08" db="EMBL/GenBank/DDBJ databases">
        <authorList>
            <person name="Chen Y."/>
            <person name="Shah S."/>
            <person name="Dougan E. K."/>
            <person name="Thang M."/>
            <person name="Chan C."/>
        </authorList>
    </citation>
    <scope>NUCLEOTIDE SEQUENCE</scope>
</reference>
<keyword evidence="1" id="KW-0804">Transcription</keyword>
<evidence type="ECO:0000313" key="3">
    <source>
        <dbReference type="Proteomes" id="UP001178507"/>
    </source>
</evidence>
<dbReference type="EMBL" id="CAUJNA010002046">
    <property type="protein sequence ID" value="CAJ1390298.1"/>
    <property type="molecule type" value="Genomic_DNA"/>
</dbReference>
<evidence type="ECO:0000256" key="1">
    <source>
        <dbReference type="RuleBase" id="RU364060"/>
    </source>
</evidence>
<dbReference type="GO" id="GO:0006357">
    <property type="term" value="P:regulation of transcription by RNA polymerase II"/>
    <property type="evidence" value="ECO:0007669"/>
    <property type="project" value="InterPro"/>
</dbReference>
<keyword evidence="1" id="KW-0539">Nucleus</keyword>
<dbReference type="Proteomes" id="UP001178507">
    <property type="component" value="Unassembled WGS sequence"/>
</dbReference>
<organism evidence="2 3">
    <name type="scientific">Effrenium voratum</name>
    <dbReference type="NCBI Taxonomy" id="2562239"/>
    <lineage>
        <taxon>Eukaryota</taxon>
        <taxon>Sar</taxon>
        <taxon>Alveolata</taxon>
        <taxon>Dinophyceae</taxon>
        <taxon>Suessiales</taxon>
        <taxon>Symbiodiniaceae</taxon>
        <taxon>Effrenium</taxon>
    </lineage>
</organism>
<evidence type="ECO:0000313" key="2">
    <source>
        <dbReference type="EMBL" id="CAJ1390298.1"/>
    </source>
</evidence>
<dbReference type="GO" id="GO:0003712">
    <property type="term" value="F:transcription coregulator activity"/>
    <property type="evidence" value="ECO:0007669"/>
    <property type="project" value="InterPro"/>
</dbReference>
<name>A0AA36IMT8_9DINO</name>
<comment type="similarity">
    <text evidence="1">Belongs to the Mediator complex subunit 7 family.</text>
</comment>